<keyword evidence="6" id="KW-0812">Transmembrane</keyword>
<comment type="subcellular location">
    <subcellularLocation>
        <location evidence="2">Membrane</location>
        <topology evidence="2">Single-pass membrane protein</topology>
    </subcellularLocation>
</comment>
<comment type="catalytic activity">
    <reaction evidence="1">
        <text>S-ubiquitinyl-[E2 ubiquitin-conjugating enzyme]-L-cysteine + [acceptor protein]-L-lysine = [E2 ubiquitin-conjugating enzyme]-L-cysteine + N(6)-ubiquitinyl-[acceptor protein]-L-lysine.</text>
        <dbReference type="EC" id="2.3.2.27"/>
    </reaction>
</comment>
<dbReference type="GO" id="GO:0061630">
    <property type="term" value="F:ubiquitin protein ligase activity"/>
    <property type="evidence" value="ECO:0007669"/>
    <property type="project" value="UniProtKB-EC"/>
</dbReference>
<evidence type="ECO:0000256" key="8">
    <source>
        <dbReference type="ARBA" id="ARBA00022729"/>
    </source>
</evidence>
<dbReference type="InterPro" id="IPR025287">
    <property type="entry name" value="WAK_GUB"/>
</dbReference>
<feature type="domain" description="Wall-associated receptor kinase galacturonan-binding" evidence="16">
    <location>
        <begin position="25"/>
        <end position="87"/>
    </location>
</feature>
<keyword evidence="10" id="KW-0833">Ubl conjugation pathway</keyword>
<dbReference type="GO" id="GO:0016020">
    <property type="term" value="C:membrane"/>
    <property type="evidence" value="ECO:0007669"/>
    <property type="project" value="UniProtKB-SubCell"/>
</dbReference>
<organism evidence="17 18">
    <name type="scientific">Quillaja saponaria</name>
    <name type="common">Soap bark tree</name>
    <dbReference type="NCBI Taxonomy" id="32244"/>
    <lineage>
        <taxon>Eukaryota</taxon>
        <taxon>Viridiplantae</taxon>
        <taxon>Streptophyta</taxon>
        <taxon>Embryophyta</taxon>
        <taxon>Tracheophyta</taxon>
        <taxon>Spermatophyta</taxon>
        <taxon>Magnoliopsida</taxon>
        <taxon>eudicotyledons</taxon>
        <taxon>Gunneridae</taxon>
        <taxon>Pentapetalae</taxon>
        <taxon>rosids</taxon>
        <taxon>fabids</taxon>
        <taxon>Fabales</taxon>
        <taxon>Quillajaceae</taxon>
        <taxon>Quillaja</taxon>
    </lineage>
</organism>
<evidence type="ECO:0000256" key="6">
    <source>
        <dbReference type="ARBA" id="ARBA00022692"/>
    </source>
</evidence>
<comment type="caution">
    <text evidence="17">The sequence shown here is derived from an EMBL/GenBank/DDBJ whole genome shotgun (WGS) entry which is preliminary data.</text>
</comment>
<name>A0AAD7KS09_QUISA</name>
<keyword evidence="9" id="KW-0863">Zinc-finger</keyword>
<gene>
    <name evidence="17" type="ORF">O6P43_034057</name>
</gene>
<evidence type="ECO:0000259" key="16">
    <source>
        <dbReference type="Pfam" id="PF13947"/>
    </source>
</evidence>
<keyword evidence="8 15" id="KW-0732">Signal</keyword>
<dbReference type="PANTHER" id="PTHR46279:SF12">
    <property type="entry name" value="RING-TYPE E3 UBIQUITIN TRANSFERASE"/>
    <property type="match status" value="1"/>
</dbReference>
<evidence type="ECO:0000256" key="2">
    <source>
        <dbReference type="ARBA" id="ARBA00004167"/>
    </source>
</evidence>
<dbReference type="PANTHER" id="PTHR46279">
    <property type="entry name" value="RING/U-BOX SUPERFAMILY PROTEIN"/>
    <property type="match status" value="1"/>
</dbReference>
<keyword evidence="7" id="KW-0479">Metal-binding</keyword>
<keyword evidence="11" id="KW-0862">Zinc</keyword>
<sequence>MMDTFIFFILFWVSIFQSIEVLNANCSDARPEIRFPFQVKGQQSQHRNTSGSFELICKENTTTIHFPSYGNLVVESISYKTKKLNLLDPNNCIHEVFLNLNLNLTPFQYYYVLRNYTYLNCSASLSPLSFTEIPCLRSSNYHFYTVDPSLHVPLSCTPVKTVAIPFGYSPYLSDNTFGLALTWDLPDSEDCKTEHQAENFYITSNNTVLSISICILAVATAILSVKIHYNKKLFHQEGDILMKLTG</sequence>
<evidence type="ECO:0000256" key="4">
    <source>
        <dbReference type="ARBA" id="ARBA00012483"/>
    </source>
</evidence>
<evidence type="ECO:0000256" key="13">
    <source>
        <dbReference type="ARBA" id="ARBA00023136"/>
    </source>
</evidence>
<dbReference type="KEGG" id="qsa:O6P43_034057"/>
<dbReference type="GO" id="GO:0008270">
    <property type="term" value="F:zinc ion binding"/>
    <property type="evidence" value="ECO:0007669"/>
    <property type="project" value="UniProtKB-KW"/>
</dbReference>
<protein>
    <recommendedName>
        <fullName evidence="4">RING-type E3 ubiquitin transferase</fullName>
        <ecNumber evidence="4">2.3.2.27</ecNumber>
    </recommendedName>
</protein>
<dbReference type="Pfam" id="PF13947">
    <property type="entry name" value="GUB_WAK_bind"/>
    <property type="match status" value="1"/>
</dbReference>
<dbReference type="EC" id="2.3.2.27" evidence="4"/>
<keyword evidence="5" id="KW-0808">Transferase</keyword>
<accession>A0AAD7KS09</accession>
<dbReference type="GO" id="GO:0030247">
    <property type="term" value="F:polysaccharide binding"/>
    <property type="evidence" value="ECO:0007669"/>
    <property type="project" value="InterPro"/>
</dbReference>
<evidence type="ECO:0000256" key="10">
    <source>
        <dbReference type="ARBA" id="ARBA00022786"/>
    </source>
</evidence>
<evidence type="ECO:0000256" key="7">
    <source>
        <dbReference type="ARBA" id="ARBA00022723"/>
    </source>
</evidence>
<evidence type="ECO:0000256" key="5">
    <source>
        <dbReference type="ARBA" id="ARBA00022679"/>
    </source>
</evidence>
<evidence type="ECO:0000313" key="18">
    <source>
        <dbReference type="Proteomes" id="UP001163823"/>
    </source>
</evidence>
<dbReference type="InterPro" id="IPR046948">
    <property type="entry name" value="ATL20-22-like"/>
</dbReference>
<comment type="similarity">
    <text evidence="14">Belongs to the RING-type zinc finger family. ATL subfamily.</text>
</comment>
<proteinExistence type="inferred from homology"/>
<evidence type="ECO:0000256" key="14">
    <source>
        <dbReference type="ARBA" id="ARBA00024209"/>
    </source>
</evidence>
<dbReference type="Proteomes" id="UP001163823">
    <property type="component" value="Chromosome 14"/>
</dbReference>
<reference evidence="17" key="1">
    <citation type="journal article" date="2023" name="Science">
        <title>Elucidation of the pathway for biosynthesis of saponin adjuvants from the soapbark tree.</title>
        <authorList>
            <person name="Reed J."/>
            <person name="Orme A."/>
            <person name="El-Demerdash A."/>
            <person name="Owen C."/>
            <person name="Martin L.B.B."/>
            <person name="Misra R.C."/>
            <person name="Kikuchi S."/>
            <person name="Rejzek M."/>
            <person name="Martin A.C."/>
            <person name="Harkess A."/>
            <person name="Leebens-Mack J."/>
            <person name="Louveau T."/>
            <person name="Stephenson M.J."/>
            <person name="Osbourn A."/>
        </authorList>
    </citation>
    <scope>NUCLEOTIDE SEQUENCE</scope>
    <source>
        <strain evidence="17">S10</strain>
    </source>
</reference>
<feature type="signal peptide" evidence="15">
    <location>
        <begin position="1"/>
        <end position="24"/>
    </location>
</feature>
<evidence type="ECO:0000256" key="11">
    <source>
        <dbReference type="ARBA" id="ARBA00022833"/>
    </source>
</evidence>
<keyword evidence="12" id="KW-1133">Transmembrane helix</keyword>
<evidence type="ECO:0000256" key="1">
    <source>
        <dbReference type="ARBA" id="ARBA00000900"/>
    </source>
</evidence>
<dbReference type="EMBL" id="JARAOO010000014">
    <property type="protein sequence ID" value="KAJ7944708.1"/>
    <property type="molecule type" value="Genomic_DNA"/>
</dbReference>
<evidence type="ECO:0000256" key="12">
    <source>
        <dbReference type="ARBA" id="ARBA00022989"/>
    </source>
</evidence>
<dbReference type="AlphaFoldDB" id="A0AAD7KS09"/>
<evidence type="ECO:0000256" key="9">
    <source>
        <dbReference type="ARBA" id="ARBA00022771"/>
    </source>
</evidence>
<keyword evidence="13" id="KW-0472">Membrane</keyword>
<evidence type="ECO:0000256" key="3">
    <source>
        <dbReference type="ARBA" id="ARBA00004906"/>
    </source>
</evidence>
<evidence type="ECO:0000256" key="15">
    <source>
        <dbReference type="SAM" id="SignalP"/>
    </source>
</evidence>
<evidence type="ECO:0000313" key="17">
    <source>
        <dbReference type="EMBL" id="KAJ7944708.1"/>
    </source>
</evidence>
<feature type="chain" id="PRO_5042224504" description="RING-type E3 ubiquitin transferase" evidence="15">
    <location>
        <begin position="25"/>
        <end position="246"/>
    </location>
</feature>
<keyword evidence="18" id="KW-1185">Reference proteome</keyword>
<comment type="pathway">
    <text evidence="3">Protein modification; protein ubiquitination.</text>
</comment>